<protein>
    <submittedName>
        <fullName evidence="2">Uncharacterized protein</fullName>
    </submittedName>
</protein>
<evidence type="ECO:0000313" key="2">
    <source>
        <dbReference type="EMBL" id="KAF0478013.1"/>
    </source>
</evidence>
<dbReference type="OrthoDB" id="2448326at2759"/>
<dbReference type="Proteomes" id="UP000439903">
    <property type="component" value="Unassembled WGS sequence"/>
</dbReference>
<organism evidence="2 3">
    <name type="scientific">Gigaspora margarita</name>
    <dbReference type="NCBI Taxonomy" id="4874"/>
    <lineage>
        <taxon>Eukaryota</taxon>
        <taxon>Fungi</taxon>
        <taxon>Fungi incertae sedis</taxon>
        <taxon>Mucoromycota</taxon>
        <taxon>Glomeromycotina</taxon>
        <taxon>Glomeromycetes</taxon>
        <taxon>Diversisporales</taxon>
        <taxon>Gigasporaceae</taxon>
        <taxon>Gigaspora</taxon>
    </lineage>
</organism>
<feature type="coiled-coil region" evidence="1">
    <location>
        <begin position="187"/>
        <end position="239"/>
    </location>
</feature>
<keyword evidence="3" id="KW-1185">Reference proteome</keyword>
<dbReference type="AlphaFoldDB" id="A0A8H4AC77"/>
<comment type="caution">
    <text evidence="2">The sequence shown here is derived from an EMBL/GenBank/DDBJ whole genome shotgun (WGS) entry which is preliminary data.</text>
</comment>
<keyword evidence="1" id="KW-0175">Coiled coil</keyword>
<feature type="coiled-coil region" evidence="1">
    <location>
        <begin position="46"/>
        <end position="101"/>
    </location>
</feature>
<proteinExistence type="predicted"/>
<reference evidence="2 3" key="1">
    <citation type="journal article" date="2019" name="Environ. Microbiol.">
        <title>At the nexus of three kingdoms: the genome of the mycorrhizal fungus Gigaspora margarita provides insights into plant, endobacterial and fungal interactions.</title>
        <authorList>
            <person name="Venice F."/>
            <person name="Ghignone S."/>
            <person name="Salvioli di Fossalunga A."/>
            <person name="Amselem J."/>
            <person name="Novero M."/>
            <person name="Xianan X."/>
            <person name="Sedzielewska Toro K."/>
            <person name="Morin E."/>
            <person name="Lipzen A."/>
            <person name="Grigoriev I.V."/>
            <person name="Henrissat B."/>
            <person name="Martin F.M."/>
            <person name="Bonfante P."/>
        </authorList>
    </citation>
    <scope>NUCLEOTIDE SEQUENCE [LARGE SCALE GENOMIC DNA]</scope>
    <source>
        <strain evidence="2 3">BEG34</strain>
    </source>
</reference>
<name>A0A8H4AC77_GIGMA</name>
<sequence length="649" mass="75544">MESLTTIDIGIQVEINNNNDLLIQIETLKNSLNTLVADHAKQVQIIEIKNNKIFELEHKCENLKKQIANFNISLDLYRNQIELLANEKNKLESENNRFSLENLLAYNPLNWLKYRNPVVVKFIEILTDNDNEQLYQKKIFNHVDSHITSGGGYTKFINWIEDLAIEPKSLPDGLLILAFDNEQKGQKNNLDREKNQETNEIDKLVEKQNSLSNKIKKCLNCLESEIDNKKRNCPKYNAKLPTLTSINQESSFQKIALSENTNKAIIFRSYNPKKSSIELQKSKIILEHIGKHKWMPIVCDGVPYNQALKLKQTFPWEIDIKTFARCQGNNNPTPNGYLEWAKKQTNEIYKLKFEQIFIYLQAFVNFCIGVRTNQPLLRNAARHQFAPIWSARRHPIYKLIEISYEETLLNLKPQIREIIENISVISCSGLQNQHQGLDAIIEEINKALKSLIPPIPSQQHWEIAARNYINFLKLRTNLFNIIGYEDNESSEPRTRPNPYIEQQHFRIYLRKKQFLNPIINNTFTYLDGNANLSEEMKSFSILAQEKRQTFIKNTLLQKTKTVWQAIPVTEQEAETLKNETTMKKEELISIINSILVSFPESQRLKYTNLKNKTKTKLLMILQEIHGLNDTEEALDEEYEGNEPANEEIA</sequence>
<gene>
    <name evidence="2" type="ORF">F8M41_024116</name>
</gene>
<accession>A0A8H4AC77</accession>
<dbReference type="EMBL" id="WTPW01000810">
    <property type="protein sequence ID" value="KAF0478013.1"/>
    <property type="molecule type" value="Genomic_DNA"/>
</dbReference>
<evidence type="ECO:0000256" key="1">
    <source>
        <dbReference type="SAM" id="Coils"/>
    </source>
</evidence>
<evidence type="ECO:0000313" key="3">
    <source>
        <dbReference type="Proteomes" id="UP000439903"/>
    </source>
</evidence>